<protein>
    <submittedName>
        <fullName evidence="1">Uncharacterized protein</fullName>
    </submittedName>
</protein>
<evidence type="ECO:0000313" key="2">
    <source>
        <dbReference type="Proteomes" id="UP000195062"/>
    </source>
</evidence>
<name>A0A251XN58_CLAMM</name>
<evidence type="ECO:0000313" key="1">
    <source>
        <dbReference type="EMBL" id="OUE04932.1"/>
    </source>
</evidence>
<gene>
    <name evidence="1" type="ORF">CMMCAS07_08280</name>
</gene>
<keyword evidence="2" id="KW-1185">Reference proteome</keyword>
<sequence>MTDVGHPHELPAPDGLHLFIDDASTAWGRARAARRAPAPRALAVAAHV</sequence>
<dbReference type="EMBL" id="MDHH01000001">
    <property type="protein sequence ID" value="OUE04932.1"/>
    <property type="molecule type" value="Genomic_DNA"/>
</dbReference>
<proteinExistence type="predicted"/>
<organism evidence="1 2">
    <name type="scientific">Clavibacter michiganensis subsp. michiganensis</name>
    <dbReference type="NCBI Taxonomy" id="33013"/>
    <lineage>
        <taxon>Bacteria</taxon>
        <taxon>Bacillati</taxon>
        <taxon>Actinomycetota</taxon>
        <taxon>Actinomycetes</taxon>
        <taxon>Micrococcales</taxon>
        <taxon>Microbacteriaceae</taxon>
        <taxon>Clavibacter</taxon>
    </lineage>
</organism>
<comment type="caution">
    <text evidence="1">The sequence shown here is derived from an EMBL/GenBank/DDBJ whole genome shotgun (WGS) entry which is preliminary data.</text>
</comment>
<accession>A0A251XN58</accession>
<reference evidence="1 2" key="1">
    <citation type="submission" date="2016-08" db="EMBL/GenBank/DDBJ databases">
        <title>Genome sequence of Clavibacter michiganensis subsp. michiganensis strain CASJ007.</title>
        <authorList>
            <person name="Thapa S.P."/>
            <person name="Coaker G."/>
        </authorList>
    </citation>
    <scope>NUCLEOTIDE SEQUENCE [LARGE SCALE GENOMIC DNA]</scope>
    <source>
        <strain evidence="1">CASJ007</strain>
    </source>
</reference>
<dbReference type="Proteomes" id="UP000195062">
    <property type="component" value="Unassembled WGS sequence"/>
</dbReference>
<dbReference type="AlphaFoldDB" id="A0A251XN58"/>